<sequence>MPENDPSVSWLLIIITPIIFVVLYMWFLKWTASKGKALRGAVYISTPFLVFAVRELMNLLLGGNNTGWVIVALLVLVGISLYIQYRTAGEMKLRKTLTSFLRLTFFVFVILYIMLLLSTVTAGVLNV</sequence>
<dbReference type="Pfam" id="PF11877">
    <property type="entry name" value="DUF3397"/>
    <property type="match status" value="1"/>
</dbReference>
<keyword evidence="1" id="KW-0812">Transmembrane</keyword>
<protein>
    <recommendedName>
        <fullName evidence="4">DUF3397 domain-containing protein</fullName>
    </recommendedName>
</protein>
<feature type="transmembrane region" description="Helical" evidence="1">
    <location>
        <begin position="40"/>
        <end position="61"/>
    </location>
</feature>
<feature type="transmembrane region" description="Helical" evidence="1">
    <location>
        <begin position="6"/>
        <end position="28"/>
    </location>
</feature>
<keyword evidence="1" id="KW-0472">Membrane</keyword>
<evidence type="ECO:0008006" key="4">
    <source>
        <dbReference type="Google" id="ProtNLM"/>
    </source>
</evidence>
<name>A0ABX4HQ12_9BACI</name>
<accession>A0ABX4HQ12</accession>
<evidence type="ECO:0000313" key="3">
    <source>
        <dbReference type="Proteomes" id="UP000217561"/>
    </source>
</evidence>
<keyword evidence="3" id="KW-1185">Reference proteome</keyword>
<proteinExistence type="predicted"/>
<dbReference type="InterPro" id="IPR024515">
    <property type="entry name" value="DUF3397"/>
</dbReference>
<evidence type="ECO:0000313" key="2">
    <source>
        <dbReference type="EMBL" id="PBB05303.1"/>
    </source>
</evidence>
<evidence type="ECO:0000256" key="1">
    <source>
        <dbReference type="SAM" id="Phobius"/>
    </source>
</evidence>
<dbReference type="EMBL" id="NSGH01000014">
    <property type="protein sequence ID" value="PBB05303.1"/>
    <property type="molecule type" value="Genomic_DNA"/>
</dbReference>
<feature type="transmembrane region" description="Helical" evidence="1">
    <location>
        <begin position="105"/>
        <end position="125"/>
    </location>
</feature>
<feature type="transmembrane region" description="Helical" evidence="1">
    <location>
        <begin position="67"/>
        <end position="85"/>
    </location>
</feature>
<dbReference type="Proteomes" id="UP000217561">
    <property type="component" value="Unassembled WGS sequence"/>
</dbReference>
<comment type="caution">
    <text evidence="2">The sequence shown here is derived from an EMBL/GenBank/DDBJ whole genome shotgun (WGS) entry which is preliminary data.</text>
</comment>
<keyword evidence="1" id="KW-1133">Transmembrane helix</keyword>
<organism evidence="2 3">
    <name type="scientific">Salimicrobium humidisoli</name>
    <dbReference type="NCBI Taxonomy" id="2029857"/>
    <lineage>
        <taxon>Bacteria</taxon>
        <taxon>Bacillati</taxon>
        <taxon>Bacillota</taxon>
        <taxon>Bacilli</taxon>
        <taxon>Bacillales</taxon>
        <taxon>Bacillaceae</taxon>
        <taxon>Salimicrobium</taxon>
    </lineage>
</organism>
<reference evidence="2 3" key="1">
    <citation type="submission" date="2017-08" db="EMBL/GenBank/DDBJ databases">
        <title>Salimicrobium alkalisoli sp. nov., isolated from saline alkaline soil.</title>
        <authorList>
            <person name="Zhang G."/>
            <person name="Xiong Q."/>
        </authorList>
    </citation>
    <scope>NUCLEOTIDE SEQUENCE [LARGE SCALE GENOMIC DNA]</scope>
    <source>
        <strain evidence="2 3">WN024</strain>
    </source>
</reference>
<dbReference type="RefSeq" id="WP_095822378.1">
    <property type="nucleotide sequence ID" value="NZ_NSGH01000014.1"/>
</dbReference>
<gene>
    <name evidence="2" type="ORF">CKW00_09520</name>
</gene>